<dbReference type="EMBL" id="BJMH01000025">
    <property type="protein sequence ID" value="GEB34640.1"/>
    <property type="molecule type" value="Genomic_DNA"/>
</dbReference>
<name>A0A4Y3PJF7_BREPA</name>
<dbReference type="Pfam" id="PF01738">
    <property type="entry name" value="DLH"/>
    <property type="match status" value="1"/>
</dbReference>
<feature type="signal peptide" evidence="1">
    <location>
        <begin position="1"/>
        <end position="28"/>
    </location>
</feature>
<dbReference type="InterPro" id="IPR029058">
    <property type="entry name" value="AB_hydrolase_fold"/>
</dbReference>
<comment type="caution">
    <text evidence="3">The sequence shown here is derived from an EMBL/GenBank/DDBJ whole genome shotgun (WGS) entry which is preliminary data.</text>
</comment>
<feature type="domain" description="Dienelactone hydrolase" evidence="2">
    <location>
        <begin position="67"/>
        <end position="310"/>
    </location>
</feature>
<dbReference type="PANTHER" id="PTHR43265">
    <property type="entry name" value="ESTERASE ESTD"/>
    <property type="match status" value="1"/>
</dbReference>
<proteinExistence type="predicted"/>
<dbReference type="Proteomes" id="UP000316882">
    <property type="component" value="Unassembled WGS sequence"/>
</dbReference>
<evidence type="ECO:0000313" key="4">
    <source>
        <dbReference type="Proteomes" id="UP000316882"/>
    </source>
</evidence>
<feature type="chain" id="PRO_5021486708" evidence="1">
    <location>
        <begin position="29"/>
        <end position="312"/>
    </location>
</feature>
<evidence type="ECO:0000259" key="2">
    <source>
        <dbReference type="Pfam" id="PF01738"/>
    </source>
</evidence>
<gene>
    <name evidence="3" type="ORF">BPA01_42200</name>
</gene>
<keyword evidence="1" id="KW-0732">Signal</keyword>
<evidence type="ECO:0000256" key="1">
    <source>
        <dbReference type="SAM" id="SignalP"/>
    </source>
</evidence>
<organism evidence="3 4">
    <name type="scientific">Brevibacillus parabrevis</name>
    <dbReference type="NCBI Taxonomy" id="54914"/>
    <lineage>
        <taxon>Bacteria</taxon>
        <taxon>Bacillati</taxon>
        <taxon>Bacillota</taxon>
        <taxon>Bacilli</taxon>
        <taxon>Bacillales</taxon>
        <taxon>Paenibacillaceae</taxon>
        <taxon>Brevibacillus</taxon>
    </lineage>
</organism>
<accession>A0A4Y3PJF7</accession>
<evidence type="ECO:0000313" key="3">
    <source>
        <dbReference type="EMBL" id="GEB34640.1"/>
    </source>
</evidence>
<dbReference type="Gene3D" id="3.40.50.1820">
    <property type="entry name" value="alpha/beta hydrolase"/>
    <property type="match status" value="1"/>
</dbReference>
<protein>
    <submittedName>
        <fullName evidence="3">Acyl-CoA thioester hydrolase</fullName>
    </submittedName>
</protein>
<keyword evidence="3" id="KW-0378">Hydrolase</keyword>
<dbReference type="RefSeq" id="WP_167470364.1">
    <property type="nucleotide sequence ID" value="NZ_BJMH01000025.1"/>
</dbReference>
<dbReference type="AlphaFoldDB" id="A0A4Y3PJF7"/>
<dbReference type="InterPro" id="IPR002925">
    <property type="entry name" value="Dienelactn_hydro"/>
</dbReference>
<keyword evidence="4" id="KW-1185">Reference proteome</keyword>
<reference evidence="3 4" key="1">
    <citation type="submission" date="2019-06" db="EMBL/GenBank/DDBJ databases">
        <title>Whole genome shotgun sequence of Brevibacillus parabrevis NBRC 12334.</title>
        <authorList>
            <person name="Hosoyama A."/>
            <person name="Uohara A."/>
            <person name="Ohji S."/>
            <person name="Ichikawa N."/>
        </authorList>
    </citation>
    <scope>NUCLEOTIDE SEQUENCE [LARGE SCALE GENOMIC DNA]</scope>
    <source>
        <strain evidence="3 4">NBRC 12334</strain>
    </source>
</reference>
<dbReference type="PANTHER" id="PTHR43265:SF1">
    <property type="entry name" value="ESTERASE ESTD"/>
    <property type="match status" value="1"/>
</dbReference>
<dbReference type="InterPro" id="IPR053145">
    <property type="entry name" value="AB_hydrolase_Est10"/>
</dbReference>
<sequence length="312" mass="33671">MNKPKYVSANILLALILLFAGFQQSTFAQDKISANQTAAITATESPVSIANKSYVVPGILTVPSTATKEHPAPAVLLLHGTGGNKNELGDIYKKLAAKLAANGYASLRIDFVGGGDSKVPYVYNNFDDSVLDANQAIAFLANNPLVDKTRIGVLGWSQGGRIAQVVAARNESVKALVTWASASSNGATDFEDMFKYEEQAIKNGYYDFVLPWGSKLRLGKQWFVAMKNSKAMEEIKQYTGPLLAIHGSLDVIVAPAKSRELLKNAGSNDATLRILDKADHGFLLVKGDSLNPDQSTPEELLKITVDWLAEKL</sequence>
<dbReference type="SUPFAM" id="SSF53474">
    <property type="entry name" value="alpha/beta-Hydrolases"/>
    <property type="match status" value="1"/>
</dbReference>
<dbReference type="GO" id="GO:0052689">
    <property type="term" value="F:carboxylic ester hydrolase activity"/>
    <property type="evidence" value="ECO:0007669"/>
    <property type="project" value="TreeGrafter"/>
</dbReference>